<dbReference type="Pfam" id="PF06293">
    <property type="entry name" value="Kdo"/>
    <property type="match status" value="1"/>
</dbReference>
<dbReference type="GO" id="GO:0005524">
    <property type="term" value="F:ATP binding"/>
    <property type="evidence" value="ECO:0007669"/>
    <property type="project" value="InterPro"/>
</dbReference>
<proteinExistence type="predicted"/>
<gene>
    <name evidence="2" type="ORF">BC938DRAFT_474689</name>
</gene>
<keyword evidence="2" id="KW-0808">Transferase</keyword>
<dbReference type="PANTHER" id="PTHR37171:SF1">
    <property type="entry name" value="SERINE_THREONINE-PROTEIN KINASE YRZF-RELATED"/>
    <property type="match status" value="1"/>
</dbReference>
<sequence>MVLEVAFMFKALKIALDDLEEFYHRLITPEAKVNRNQLLFPYYNNVRIEETIYKLTYVTKLEGRNIFQATMNIDTESSRDVVVKFTKRYSEDCHRACYHLRISPELLACEKLSGGWYVVVMEFLKNHTTLFSLAQKNLLALTMWPSIEDAVRKMHRTGFVHGDLRLPNIMWALDGSIKIIDFDWAGKDSQVTYPPLLNRESNIPWHDGVRFGVNITTKHDWHLLTTQFCNALGVKEFVRLHV</sequence>
<dbReference type="PANTHER" id="PTHR37171">
    <property type="entry name" value="SERINE/THREONINE-PROTEIN KINASE YRZF-RELATED"/>
    <property type="match status" value="1"/>
</dbReference>
<comment type="caution">
    <text evidence="2">The sequence shown here is derived from an EMBL/GenBank/DDBJ whole genome shotgun (WGS) entry which is preliminary data.</text>
</comment>
<keyword evidence="3" id="KW-1185">Reference proteome</keyword>
<dbReference type="AlphaFoldDB" id="A0A433QSA2"/>
<dbReference type="GO" id="GO:0004672">
    <property type="term" value="F:protein kinase activity"/>
    <property type="evidence" value="ECO:0007669"/>
    <property type="project" value="InterPro"/>
</dbReference>
<protein>
    <submittedName>
        <fullName evidence="2">Kinase-like domain-containing protein</fullName>
    </submittedName>
</protein>
<accession>A0A433QSA2</accession>
<dbReference type="PROSITE" id="PS50011">
    <property type="entry name" value="PROTEIN_KINASE_DOM"/>
    <property type="match status" value="1"/>
</dbReference>
<dbReference type="SUPFAM" id="SSF56112">
    <property type="entry name" value="Protein kinase-like (PK-like)"/>
    <property type="match status" value="1"/>
</dbReference>
<dbReference type="InterPro" id="IPR011009">
    <property type="entry name" value="Kinase-like_dom_sf"/>
</dbReference>
<organism evidence="2 3">
    <name type="scientific">Jimgerdemannia flammicorona</name>
    <dbReference type="NCBI Taxonomy" id="994334"/>
    <lineage>
        <taxon>Eukaryota</taxon>
        <taxon>Fungi</taxon>
        <taxon>Fungi incertae sedis</taxon>
        <taxon>Mucoromycota</taxon>
        <taxon>Mucoromycotina</taxon>
        <taxon>Endogonomycetes</taxon>
        <taxon>Endogonales</taxon>
        <taxon>Endogonaceae</taxon>
        <taxon>Jimgerdemannia</taxon>
    </lineage>
</organism>
<dbReference type="InterPro" id="IPR000719">
    <property type="entry name" value="Prot_kinase_dom"/>
</dbReference>
<dbReference type="InterPro" id="IPR052396">
    <property type="entry name" value="Meiotic_Drive_Suppr_Kinase"/>
</dbReference>
<evidence type="ECO:0000259" key="1">
    <source>
        <dbReference type="PROSITE" id="PS50011"/>
    </source>
</evidence>
<evidence type="ECO:0000313" key="3">
    <source>
        <dbReference type="Proteomes" id="UP000274822"/>
    </source>
</evidence>
<feature type="domain" description="Protein kinase" evidence="1">
    <location>
        <begin position="1"/>
        <end position="242"/>
    </location>
</feature>
<dbReference type="Proteomes" id="UP000274822">
    <property type="component" value="Unassembled WGS sequence"/>
</dbReference>
<evidence type="ECO:0000313" key="2">
    <source>
        <dbReference type="EMBL" id="RUS32659.1"/>
    </source>
</evidence>
<reference evidence="2 3" key="1">
    <citation type="journal article" date="2018" name="New Phytol.">
        <title>Phylogenomics of Endogonaceae and evolution of mycorrhizas within Mucoromycota.</title>
        <authorList>
            <person name="Chang Y."/>
            <person name="Desiro A."/>
            <person name="Na H."/>
            <person name="Sandor L."/>
            <person name="Lipzen A."/>
            <person name="Clum A."/>
            <person name="Barry K."/>
            <person name="Grigoriev I.V."/>
            <person name="Martin F.M."/>
            <person name="Stajich J.E."/>
            <person name="Smith M.E."/>
            <person name="Bonito G."/>
            <person name="Spatafora J.W."/>
        </authorList>
    </citation>
    <scope>NUCLEOTIDE SEQUENCE [LARGE SCALE GENOMIC DNA]</scope>
    <source>
        <strain evidence="2 3">AD002</strain>
    </source>
</reference>
<dbReference type="EMBL" id="RBNJ01001872">
    <property type="protein sequence ID" value="RUS32659.1"/>
    <property type="molecule type" value="Genomic_DNA"/>
</dbReference>
<name>A0A433QSA2_9FUNG</name>
<dbReference type="Gene3D" id="1.10.510.10">
    <property type="entry name" value="Transferase(Phosphotransferase) domain 1"/>
    <property type="match status" value="1"/>
</dbReference>
<keyword evidence="2" id="KW-0418">Kinase</keyword>